<evidence type="ECO:0000256" key="3">
    <source>
        <dbReference type="ARBA" id="ARBA00022801"/>
    </source>
</evidence>
<dbReference type="Proteomes" id="UP000504606">
    <property type="component" value="Unplaced"/>
</dbReference>
<dbReference type="InterPro" id="IPR015797">
    <property type="entry name" value="NUDIX_hydrolase-like_dom_sf"/>
</dbReference>
<dbReference type="Pfam" id="PF00293">
    <property type="entry name" value="NUDIX"/>
    <property type="match status" value="1"/>
</dbReference>
<accession>A0A6J1TA53</accession>
<keyword evidence="4" id="KW-1185">Reference proteome</keyword>
<dbReference type="KEGG" id="foc:113214883"/>
<dbReference type="Gene3D" id="3.90.79.10">
    <property type="entry name" value="Nucleoside Triphosphate Pyrophosphohydrolase"/>
    <property type="match status" value="1"/>
</dbReference>
<dbReference type="InterPro" id="IPR020476">
    <property type="entry name" value="Nudix_hydrolase"/>
</dbReference>
<dbReference type="RefSeq" id="XP_026290167.1">
    <property type="nucleotide sequence ID" value="XM_026434382.2"/>
</dbReference>
<evidence type="ECO:0000313" key="4">
    <source>
        <dbReference type="Proteomes" id="UP000504606"/>
    </source>
</evidence>
<proteinExistence type="inferred from homology"/>
<dbReference type="FunFam" id="3.90.79.10:FF:000015">
    <property type="entry name" value="Nudix hydrolase 8"/>
    <property type="match status" value="1"/>
</dbReference>
<dbReference type="PANTHER" id="PTHR13994:SF13">
    <property type="entry name" value="FI03680P"/>
    <property type="match status" value="1"/>
</dbReference>
<comment type="similarity">
    <text evidence="1">Belongs to the Nudix hydrolase family.</text>
</comment>
<dbReference type="OrthoDB" id="447842at2759"/>
<dbReference type="InterPro" id="IPR040618">
    <property type="entry name" value="Pre-Nudix"/>
</dbReference>
<dbReference type="GO" id="GO:0035529">
    <property type="term" value="F:NADH pyrophosphatase activity"/>
    <property type="evidence" value="ECO:0007669"/>
    <property type="project" value="TreeGrafter"/>
</dbReference>
<dbReference type="GO" id="GO:0051287">
    <property type="term" value="F:NAD binding"/>
    <property type="evidence" value="ECO:0007669"/>
    <property type="project" value="TreeGrafter"/>
</dbReference>
<keyword evidence="3" id="KW-0378">Hydrolase</keyword>
<keyword evidence="2" id="KW-0479">Metal-binding</keyword>
<evidence type="ECO:0000256" key="1">
    <source>
        <dbReference type="ARBA" id="ARBA00005582"/>
    </source>
</evidence>
<evidence type="ECO:0000256" key="2">
    <source>
        <dbReference type="ARBA" id="ARBA00022723"/>
    </source>
</evidence>
<dbReference type="Pfam" id="PF18290">
    <property type="entry name" value="Nudix_hydro"/>
    <property type="match status" value="1"/>
</dbReference>
<dbReference type="PROSITE" id="PS51462">
    <property type="entry name" value="NUDIX"/>
    <property type="match status" value="1"/>
</dbReference>
<dbReference type="GO" id="GO:0046872">
    <property type="term" value="F:metal ion binding"/>
    <property type="evidence" value="ECO:0007669"/>
    <property type="project" value="UniProtKB-KW"/>
</dbReference>
<dbReference type="PRINTS" id="PR00502">
    <property type="entry name" value="NUDIXFAMILY"/>
</dbReference>
<dbReference type="Gene3D" id="3.40.630.30">
    <property type="match status" value="1"/>
</dbReference>
<evidence type="ECO:0000313" key="5">
    <source>
        <dbReference type="RefSeq" id="XP_026290167.1"/>
    </source>
</evidence>
<sequence>MLYMNTRSFVFVSRRTILRWSRSRLDSECTLELDASSYPSQKSVCIRKRGFNTNQRQPNSRTTRTFATMSCDKLFNGNKDRFNGVTVDSTQEPCDTSTFPDILKGSLDKWRDTGIRGVWFKVALADSTWVPVLAQNGFRFHHAQPSYVMMVCWLPSNEVCNIPQYASTMVGVGAIVMNERRQILVVSEKYKLFPHWKLPGGYVEPGEEIVNAAEREVLEETSVRAKFKQMVCFRHVHNFTFGCSDMYFIVALTPEPGQEVLKKCDREIDAVEWMTVEEYLNHPHVHSTNRFFVKKFLEYEASGISLSYFEDTHPILKKPYLVYSLDLGPHTPAEKQNNIPSQSNKL</sequence>
<name>A0A6J1TA53_FRAOC</name>
<dbReference type="GO" id="GO:0047631">
    <property type="term" value="F:ADP-ribose diphosphatase activity"/>
    <property type="evidence" value="ECO:0007669"/>
    <property type="project" value="TreeGrafter"/>
</dbReference>
<dbReference type="PRINTS" id="PR01356">
    <property type="entry name" value="GFGPROTEIN"/>
</dbReference>
<organism evidence="4 5">
    <name type="scientific">Frankliniella occidentalis</name>
    <name type="common">Western flower thrips</name>
    <name type="synonym">Euthrips occidentalis</name>
    <dbReference type="NCBI Taxonomy" id="133901"/>
    <lineage>
        <taxon>Eukaryota</taxon>
        <taxon>Metazoa</taxon>
        <taxon>Ecdysozoa</taxon>
        <taxon>Arthropoda</taxon>
        <taxon>Hexapoda</taxon>
        <taxon>Insecta</taxon>
        <taxon>Pterygota</taxon>
        <taxon>Neoptera</taxon>
        <taxon>Paraneoptera</taxon>
        <taxon>Thysanoptera</taxon>
        <taxon>Terebrantia</taxon>
        <taxon>Thripoidea</taxon>
        <taxon>Thripidae</taxon>
        <taxon>Frankliniella</taxon>
    </lineage>
</organism>
<dbReference type="GeneID" id="113214883"/>
<dbReference type="CDD" id="cd04670">
    <property type="entry name" value="NUDIX_ASFGF2_Nudt6"/>
    <property type="match status" value="1"/>
</dbReference>
<dbReference type="PANTHER" id="PTHR13994">
    <property type="entry name" value="NUDIX HYDROLASE RELATED"/>
    <property type="match status" value="1"/>
</dbReference>
<protein>
    <submittedName>
        <fullName evidence="5">Uncharacterized protein LOC113214883 isoform X1</fullName>
    </submittedName>
</protein>
<gene>
    <name evidence="5" type="primary">LOC113214883</name>
</gene>
<dbReference type="InterPro" id="IPR000086">
    <property type="entry name" value="NUDIX_hydrolase_dom"/>
</dbReference>
<dbReference type="FunFam" id="3.40.630.30:FF:000016">
    <property type="entry name" value="nudix hydrolase 2"/>
    <property type="match status" value="1"/>
</dbReference>
<reference evidence="5" key="1">
    <citation type="submission" date="2025-08" db="UniProtKB">
        <authorList>
            <consortium name="RefSeq"/>
        </authorList>
    </citation>
    <scope>IDENTIFICATION</scope>
    <source>
        <tissue evidence="5">Whole organism</tissue>
    </source>
</reference>
<dbReference type="InterPro" id="IPR003293">
    <property type="entry name" value="Nudix_hydrolase6-like"/>
</dbReference>
<dbReference type="AlphaFoldDB" id="A0A6J1TA53"/>
<dbReference type="SUPFAM" id="SSF55811">
    <property type="entry name" value="Nudix"/>
    <property type="match status" value="1"/>
</dbReference>